<name>A0A6I4P5A2_9MICO</name>
<proteinExistence type="predicted"/>
<evidence type="ECO:0000256" key="1">
    <source>
        <dbReference type="SAM" id="MobiDB-lite"/>
    </source>
</evidence>
<dbReference type="AlphaFoldDB" id="A0A6I4P5A2"/>
<gene>
    <name evidence="3" type="ORF">GB864_13645</name>
</gene>
<dbReference type="Pfam" id="PF07963">
    <property type="entry name" value="N_methyl"/>
    <property type="match status" value="1"/>
</dbReference>
<keyword evidence="2" id="KW-0812">Transmembrane</keyword>
<dbReference type="GO" id="GO:0030246">
    <property type="term" value="F:carbohydrate binding"/>
    <property type="evidence" value="ECO:0007669"/>
    <property type="project" value="InterPro"/>
</dbReference>
<reference evidence="3 4" key="1">
    <citation type="submission" date="2019-12" db="EMBL/GenBank/DDBJ databases">
        <authorList>
            <person name="Kim Y.S."/>
        </authorList>
    </citation>
    <scope>NUCLEOTIDE SEQUENCE [LARGE SCALE GENOMIC DNA]</scope>
    <source>
        <strain evidence="3 4">MMS17-SY077</strain>
    </source>
</reference>
<keyword evidence="2" id="KW-1133">Transmembrane helix</keyword>
<accession>A0A6I4P5A2</accession>
<dbReference type="InterPro" id="IPR012902">
    <property type="entry name" value="N_methyl_site"/>
</dbReference>
<evidence type="ECO:0000313" key="4">
    <source>
        <dbReference type="Proteomes" id="UP000438182"/>
    </source>
</evidence>
<feature type="compositionally biased region" description="Polar residues" evidence="1">
    <location>
        <begin position="492"/>
        <end position="506"/>
    </location>
</feature>
<dbReference type="Proteomes" id="UP000438182">
    <property type="component" value="Unassembled WGS sequence"/>
</dbReference>
<dbReference type="EMBL" id="WSTA01000068">
    <property type="protein sequence ID" value="MWB99589.1"/>
    <property type="molecule type" value="Genomic_DNA"/>
</dbReference>
<organism evidence="3 4">
    <name type="scientific">Agromyces seonyuensis</name>
    <dbReference type="NCBI Taxonomy" id="2662446"/>
    <lineage>
        <taxon>Bacteria</taxon>
        <taxon>Bacillati</taxon>
        <taxon>Actinomycetota</taxon>
        <taxon>Actinomycetes</taxon>
        <taxon>Micrococcales</taxon>
        <taxon>Microbacteriaceae</taxon>
        <taxon>Agromyces</taxon>
    </lineage>
</organism>
<keyword evidence="2" id="KW-0472">Membrane</keyword>
<dbReference type="InterPro" id="IPR013784">
    <property type="entry name" value="Carb-bd-like_fold"/>
</dbReference>
<evidence type="ECO:0000313" key="3">
    <source>
        <dbReference type="EMBL" id="MWB99589.1"/>
    </source>
</evidence>
<feature type="region of interest" description="Disordered" evidence="1">
    <location>
        <begin position="492"/>
        <end position="518"/>
    </location>
</feature>
<dbReference type="RefSeq" id="WP_160425965.1">
    <property type="nucleotide sequence ID" value="NZ_WSTA01000068.1"/>
</dbReference>
<evidence type="ECO:0000256" key="2">
    <source>
        <dbReference type="SAM" id="Phobius"/>
    </source>
</evidence>
<protein>
    <submittedName>
        <fullName evidence="3">Prepilin-type N-terminal cleavage/methylation domain-containing protein</fullName>
    </submittedName>
</protein>
<dbReference type="SUPFAM" id="SSF49452">
    <property type="entry name" value="Starch-binding domain-like"/>
    <property type="match status" value="1"/>
</dbReference>
<sequence length="518" mass="53567">MSIQRLADRLRSTLRGSGGFSLVEVLVAMLVFAIVAISVAYSLTLTAGYSRDNRAREQATAIALADIDLVRSVGDPFAVSASDPPPVVPAGLGETFTITRTTAWVTSSGADVSCSAGGTTLQYKRVNVSVSWTNMARGSVPATADTIIAPNVHINDPSKGTIFVSVQDVDGVGVAGITPSISPAPGVAIAPTDADGCTFILGVAPRSYTVSLTRSGWVDQNQNPTSSLTSSVTAGNSTAYAFQFDQAINVTARYAVNVASLPNPTTKVEFPLAPGGTGSTQLQTTFVKGSDGWWSEDTPVTESATNGFGTLTAAVPLHPYPTGYQTIAGQYTTACQVSDPEAWQEYTYNGVTYSGARGIAQSAAPGSTTAPVSTPMGVVQVTTPANATSGFPTSSRTRYHLVAVRQTNTAGSPVTGEPACPSSAGTVVYRFGQVFTGANQTVRIALPFGTWKVYATNTDTTNTSSNSTTLTSTNLTLLSNVLKLDPAASNPLTGTQTIPTSGTDTGRFTLDPRGVVVP</sequence>
<comment type="caution">
    <text evidence="3">The sequence shown here is derived from an EMBL/GenBank/DDBJ whole genome shotgun (WGS) entry which is preliminary data.</text>
</comment>
<feature type="transmembrane region" description="Helical" evidence="2">
    <location>
        <begin position="21"/>
        <end position="43"/>
    </location>
</feature>
<dbReference type="PROSITE" id="PS00409">
    <property type="entry name" value="PROKAR_NTER_METHYL"/>
    <property type="match status" value="1"/>
</dbReference>
<dbReference type="NCBIfam" id="TIGR02532">
    <property type="entry name" value="IV_pilin_GFxxxE"/>
    <property type="match status" value="1"/>
</dbReference>
<keyword evidence="4" id="KW-1185">Reference proteome</keyword>